<organism evidence="1 2">
    <name type="scientific">Prevotella pallens ATCC 700821</name>
    <dbReference type="NCBI Taxonomy" id="997353"/>
    <lineage>
        <taxon>Bacteria</taxon>
        <taxon>Pseudomonadati</taxon>
        <taxon>Bacteroidota</taxon>
        <taxon>Bacteroidia</taxon>
        <taxon>Bacteroidales</taxon>
        <taxon>Prevotellaceae</taxon>
        <taxon>Prevotella</taxon>
    </lineage>
</organism>
<dbReference type="HOGENOM" id="CLU_3314835_0_0_10"/>
<comment type="caution">
    <text evidence="1">The sequence shown here is derived from an EMBL/GenBank/DDBJ whole genome shotgun (WGS) entry which is preliminary data.</text>
</comment>
<sequence length="39" mass="4690">MPIFQIIKNTHFLKIYCTKNKAMFAVYAGNYYFCTYLQT</sequence>
<dbReference type="EMBL" id="AFPY01000130">
    <property type="protein sequence ID" value="EGQ12386.1"/>
    <property type="molecule type" value="Genomic_DNA"/>
</dbReference>
<evidence type="ECO:0000313" key="1">
    <source>
        <dbReference type="EMBL" id="EGQ12386.1"/>
    </source>
</evidence>
<reference evidence="1 2" key="1">
    <citation type="submission" date="2011-04" db="EMBL/GenBank/DDBJ databases">
        <authorList>
            <person name="Muzny D."/>
            <person name="Qin X."/>
            <person name="Deng J."/>
            <person name="Jiang H."/>
            <person name="Liu Y."/>
            <person name="Qu J."/>
            <person name="Song X.-Z."/>
            <person name="Zhang L."/>
            <person name="Thornton R."/>
            <person name="Coyle M."/>
            <person name="Francisco L."/>
            <person name="Jackson L."/>
            <person name="Javaid M."/>
            <person name="Korchina V."/>
            <person name="Kovar C."/>
            <person name="Mata R."/>
            <person name="Mathew T."/>
            <person name="Ngo R."/>
            <person name="Nguyen L."/>
            <person name="Nguyen N."/>
            <person name="Okwuonu G."/>
            <person name="Ongeri F."/>
            <person name="Pham C."/>
            <person name="Simmons D."/>
            <person name="Wilczek-Boney K."/>
            <person name="Hale W."/>
            <person name="Jakkamsetti A."/>
            <person name="Pham P."/>
            <person name="Ruth R."/>
            <person name="San Lucas F."/>
            <person name="Warren J."/>
            <person name="Zhang J."/>
            <person name="Zhao Z."/>
            <person name="Zhou C."/>
            <person name="Zhu D."/>
            <person name="Lee S."/>
            <person name="Bess C."/>
            <person name="Blankenburg K."/>
            <person name="Forbes L."/>
            <person name="Fu Q."/>
            <person name="Gubbala S."/>
            <person name="Hirani K."/>
            <person name="Jayaseelan J.C."/>
            <person name="Lara F."/>
            <person name="Munidasa M."/>
            <person name="Palculict T."/>
            <person name="Patil S."/>
            <person name="Pu L.-L."/>
            <person name="Saada N."/>
            <person name="Tang L."/>
            <person name="Weissenberger G."/>
            <person name="Zhu Y."/>
            <person name="Hemphill L."/>
            <person name="Shang Y."/>
            <person name="Youmans B."/>
            <person name="Ayvaz T."/>
            <person name="Ross M."/>
            <person name="Santibanez J."/>
            <person name="Aqrawi P."/>
            <person name="Gross S."/>
            <person name="Joshi V."/>
            <person name="Fowler G."/>
            <person name="Nazareth L."/>
            <person name="Reid J."/>
            <person name="Worley K."/>
            <person name="Petrosino J."/>
            <person name="Highlander S."/>
            <person name="Gibbs R."/>
        </authorList>
    </citation>
    <scope>NUCLEOTIDE SEQUENCE [LARGE SCALE GENOMIC DNA]</scope>
    <source>
        <strain evidence="1 2">ATCC 700821</strain>
    </source>
</reference>
<proteinExistence type="predicted"/>
<accession>F9DM90</accession>
<protein>
    <submittedName>
        <fullName evidence="1">Uncharacterized protein</fullName>
    </submittedName>
</protein>
<gene>
    <name evidence="1" type="ORF">HMPREF9144_2782</name>
</gene>
<evidence type="ECO:0000313" key="2">
    <source>
        <dbReference type="Proteomes" id="UP000004123"/>
    </source>
</evidence>
<dbReference type="Proteomes" id="UP000004123">
    <property type="component" value="Unassembled WGS sequence"/>
</dbReference>
<name>F9DM90_9BACT</name>
<dbReference type="AlphaFoldDB" id="F9DM90"/>